<evidence type="ECO:0000256" key="6">
    <source>
        <dbReference type="ARBA" id="ARBA00022485"/>
    </source>
</evidence>
<evidence type="ECO:0000256" key="10">
    <source>
        <dbReference type="ARBA" id="ARBA00022777"/>
    </source>
</evidence>
<dbReference type="Proteomes" id="UP001060414">
    <property type="component" value="Chromosome"/>
</dbReference>
<evidence type="ECO:0000256" key="7">
    <source>
        <dbReference type="ARBA" id="ARBA00022490"/>
    </source>
</evidence>
<dbReference type="InterPro" id="IPR005467">
    <property type="entry name" value="His_kinase_dom"/>
</dbReference>
<name>A0ABY5ZRL5_9BACT</name>
<dbReference type="Gene3D" id="1.20.5.1930">
    <property type="match status" value="1"/>
</dbReference>
<reference evidence="18" key="1">
    <citation type="journal article" date="2022" name="Environ. Microbiol.">
        <title>Geoalkalibacter halelectricus SAP #1 sp. nov. possessing extracellular electron transfer and mineral#reducing capabilities from a haloalkaline environment.</title>
        <authorList>
            <person name="Yadav S."/>
            <person name="Singh R."/>
            <person name="Sundharam S.S."/>
            <person name="Chaudhary S."/>
            <person name="Krishnamurthi S."/>
            <person name="Patil S.A."/>
        </authorList>
    </citation>
    <scope>NUCLEOTIDE SEQUENCE</scope>
    <source>
        <strain evidence="18">SAP-1</strain>
    </source>
</reference>
<evidence type="ECO:0000256" key="9">
    <source>
        <dbReference type="ARBA" id="ARBA00022723"/>
    </source>
</evidence>
<organism evidence="18 19">
    <name type="scientific">Geoalkalibacter halelectricus</name>
    <dbReference type="NCBI Taxonomy" id="2847045"/>
    <lineage>
        <taxon>Bacteria</taxon>
        <taxon>Pseudomonadati</taxon>
        <taxon>Thermodesulfobacteriota</taxon>
        <taxon>Desulfuromonadia</taxon>
        <taxon>Desulfuromonadales</taxon>
        <taxon>Geoalkalibacteraceae</taxon>
        <taxon>Geoalkalibacter</taxon>
    </lineage>
</organism>
<evidence type="ECO:0000256" key="3">
    <source>
        <dbReference type="ARBA" id="ARBA00004496"/>
    </source>
</evidence>
<evidence type="ECO:0000256" key="15">
    <source>
        <dbReference type="ARBA" id="ARBA00030800"/>
    </source>
</evidence>
<dbReference type="InterPro" id="IPR003594">
    <property type="entry name" value="HATPase_dom"/>
</dbReference>
<dbReference type="Pfam" id="PF02518">
    <property type="entry name" value="HATPase_c"/>
    <property type="match status" value="1"/>
</dbReference>
<dbReference type="InterPro" id="IPR004358">
    <property type="entry name" value="Sig_transdc_His_kin-like_C"/>
</dbReference>
<evidence type="ECO:0000256" key="14">
    <source>
        <dbReference type="ARBA" id="ARBA00024827"/>
    </source>
</evidence>
<feature type="domain" description="Histidine kinase" evidence="17">
    <location>
        <begin position="175"/>
        <end position="268"/>
    </location>
</feature>
<comment type="function">
    <text evidence="14">Member of the two-component regulatory system NreB/NreC involved in the control of dissimilatory nitrate/nitrite reduction in response to oxygen. NreB functions as a direct oxygen sensor histidine kinase which is autophosphorylated, in the absence of oxygen, probably at the conserved histidine residue, and transfers its phosphate group probably to a conserved aspartate residue of NreC. NreB/NreC activates the expression of the nitrate (narGHJI) and nitrite (nir) reductase operons, as well as the putative nitrate transporter gene narT.</text>
</comment>
<dbReference type="InterPro" id="IPR036890">
    <property type="entry name" value="HATPase_C_sf"/>
</dbReference>
<dbReference type="GO" id="GO:0016301">
    <property type="term" value="F:kinase activity"/>
    <property type="evidence" value="ECO:0007669"/>
    <property type="project" value="UniProtKB-KW"/>
</dbReference>
<comment type="catalytic activity">
    <reaction evidence="1">
        <text>ATP + protein L-histidine = ADP + protein N-phospho-L-histidine.</text>
        <dbReference type="EC" id="2.7.13.3"/>
    </reaction>
</comment>
<comment type="subcellular location">
    <subcellularLocation>
        <location evidence="3">Cytoplasm</location>
    </subcellularLocation>
</comment>
<proteinExistence type="predicted"/>
<dbReference type="SUPFAM" id="SSF55874">
    <property type="entry name" value="ATPase domain of HSP90 chaperone/DNA topoisomerase II/histidine kinase"/>
    <property type="match status" value="1"/>
</dbReference>
<dbReference type="PANTHER" id="PTHR24421:SF59">
    <property type="entry name" value="OXYGEN SENSOR HISTIDINE KINASE NREB"/>
    <property type="match status" value="1"/>
</dbReference>
<keyword evidence="9" id="KW-0479">Metal-binding</keyword>
<comment type="cofactor">
    <cofactor evidence="2">
        <name>[4Fe-4S] cluster</name>
        <dbReference type="ChEBI" id="CHEBI:49883"/>
    </cofactor>
</comment>
<evidence type="ECO:0000256" key="13">
    <source>
        <dbReference type="ARBA" id="ARBA00023014"/>
    </source>
</evidence>
<protein>
    <recommendedName>
        <fullName evidence="5">Oxygen sensor histidine kinase NreB</fullName>
        <ecNumber evidence="4">2.7.13.3</ecNumber>
    </recommendedName>
    <alternativeName>
        <fullName evidence="15">Nitrogen regulation protein B</fullName>
    </alternativeName>
</protein>
<evidence type="ECO:0000313" key="18">
    <source>
        <dbReference type="EMBL" id="UWZ80329.1"/>
    </source>
</evidence>
<sequence>MLLLNLLPGLYPWARPLIDSAILLLLVLVPVYFFIYRPMNRARQALADEARMLSRQLIHAVEGERARLGRDLHDDAAQYIAALKMAVATLANTPGTEDQGIKNQLLRIDQLLDQTRDRVHQVATSLLPPDLSGKGLVGALQSLTQECARRFPQTRITFSHSGREGFRDAEIGLALYRVCQEGLCNALRHGQPQNISVDLCCSPDLLRLTLRDDGQGFDADTHAREESSLDGIGLLGMRERVLAVGGSINIRSSPGGGTLIQVVIPVEERANS</sequence>
<gene>
    <name evidence="18" type="ORF">L9S41_02740</name>
</gene>
<evidence type="ECO:0000256" key="16">
    <source>
        <dbReference type="SAM" id="Phobius"/>
    </source>
</evidence>
<evidence type="ECO:0000256" key="1">
    <source>
        <dbReference type="ARBA" id="ARBA00000085"/>
    </source>
</evidence>
<dbReference type="PRINTS" id="PR00344">
    <property type="entry name" value="BCTRLSENSOR"/>
</dbReference>
<keyword evidence="16" id="KW-1133">Transmembrane helix</keyword>
<dbReference type="InterPro" id="IPR011712">
    <property type="entry name" value="Sig_transdc_His_kin_sub3_dim/P"/>
</dbReference>
<keyword evidence="12" id="KW-0902">Two-component regulatory system</keyword>
<keyword evidence="11" id="KW-0408">Iron</keyword>
<evidence type="ECO:0000256" key="5">
    <source>
        <dbReference type="ARBA" id="ARBA00017322"/>
    </source>
</evidence>
<evidence type="ECO:0000256" key="8">
    <source>
        <dbReference type="ARBA" id="ARBA00022679"/>
    </source>
</evidence>
<accession>A0ABY5ZRL5</accession>
<dbReference type="InterPro" id="IPR050482">
    <property type="entry name" value="Sensor_HK_TwoCompSys"/>
</dbReference>
<keyword evidence="13" id="KW-0411">Iron-sulfur</keyword>
<dbReference type="RefSeq" id="WP_260748686.1">
    <property type="nucleotide sequence ID" value="NZ_CP092109.1"/>
</dbReference>
<dbReference type="PANTHER" id="PTHR24421">
    <property type="entry name" value="NITRATE/NITRITE SENSOR PROTEIN NARX-RELATED"/>
    <property type="match status" value="1"/>
</dbReference>
<dbReference type="Pfam" id="PF07730">
    <property type="entry name" value="HisKA_3"/>
    <property type="match status" value="1"/>
</dbReference>
<keyword evidence="19" id="KW-1185">Reference proteome</keyword>
<keyword evidence="6" id="KW-0004">4Fe-4S</keyword>
<evidence type="ECO:0000313" key="19">
    <source>
        <dbReference type="Proteomes" id="UP001060414"/>
    </source>
</evidence>
<keyword evidence="16" id="KW-0472">Membrane</keyword>
<dbReference type="SMART" id="SM00387">
    <property type="entry name" value="HATPase_c"/>
    <property type="match status" value="1"/>
</dbReference>
<keyword evidence="16" id="KW-0812">Transmembrane</keyword>
<keyword evidence="7" id="KW-0963">Cytoplasm</keyword>
<evidence type="ECO:0000256" key="11">
    <source>
        <dbReference type="ARBA" id="ARBA00023004"/>
    </source>
</evidence>
<dbReference type="PROSITE" id="PS50109">
    <property type="entry name" value="HIS_KIN"/>
    <property type="match status" value="1"/>
</dbReference>
<dbReference type="EMBL" id="CP092109">
    <property type="protein sequence ID" value="UWZ80329.1"/>
    <property type="molecule type" value="Genomic_DNA"/>
</dbReference>
<evidence type="ECO:0000256" key="2">
    <source>
        <dbReference type="ARBA" id="ARBA00001966"/>
    </source>
</evidence>
<keyword evidence="10 18" id="KW-0418">Kinase</keyword>
<feature type="transmembrane region" description="Helical" evidence="16">
    <location>
        <begin position="20"/>
        <end position="36"/>
    </location>
</feature>
<keyword evidence="8" id="KW-0808">Transferase</keyword>
<dbReference type="CDD" id="cd16917">
    <property type="entry name" value="HATPase_UhpB-NarQ-NarX-like"/>
    <property type="match status" value="1"/>
</dbReference>
<dbReference type="EC" id="2.7.13.3" evidence="4"/>
<evidence type="ECO:0000259" key="17">
    <source>
        <dbReference type="PROSITE" id="PS50109"/>
    </source>
</evidence>
<evidence type="ECO:0000256" key="12">
    <source>
        <dbReference type="ARBA" id="ARBA00023012"/>
    </source>
</evidence>
<evidence type="ECO:0000256" key="4">
    <source>
        <dbReference type="ARBA" id="ARBA00012438"/>
    </source>
</evidence>
<dbReference type="Gene3D" id="3.30.565.10">
    <property type="entry name" value="Histidine kinase-like ATPase, C-terminal domain"/>
    <property type="match status" value="1"/>
</dbReference>